<dbReference type="EnsemblMetazoa" id="CLYHEMT012139.1">
    <property type="protein sequence ID" value="CLYHEMP012139.1"/>
    <property type="gene ID" value="CLYHEMG012139"/>
</dbReference>
<feature type="compositionally biased region" description="Basic and acidic residues" evidence="11">
    <location>
        <begin position="686"/>
        <end position="707"/>
    </location>
</feature>
<evidence type="ECO:0000256" key="3">
    <source>
        <dbReference type="ARBA" id="ARBA00022475"/>
    </source>
</evidence>
<dbReference type="PRINTS" id="PR00169">
    <property type="entry name" value="KCHANNEL"/>
</dbReference>
<dbReference type="OrthoDB" id="6020680at2759"/>
<dbReference type="GO" id="GO:0008076">
    <property type="term" value="C:voltage-gated potassium channel complex"/>
    <property type="evidence" value="ECO:0007669"/>
    <property type="project" value="TreeGrafter"/>
</dbReference>
<dbReference type="Pfam" id="PF00520">
    <property type="entry name" value="Ion_trans"/>
    <property type="match status" value="1"/>
</dbReference>
<feature type="domain" description="Ion transport" evidence="13">
    <location>
        <begin position="122"/>
        <end position="361"/>
    </location>
</feature>
<dbReference type="Proteomes" id="UP000594262">
    <property type="component" value="Unplaced"/>
</dbReference>
<feature type="compositionally biased region" description="Basic and acidic residues" evidence="11">
    <location>
        <begin position="722"/>
        <end position="740"/>
    </location>
</feature>
<evidence type="ECO:0000313" key="15">
    <source>
        <dbReference type="EnsemblMetazoa" id="CLYHEMP012139.1"/>
    </source>
</evidence>
<accession>A0A7M5VGL8</accession>
<evidence type="ECO:0000256" key="2">
    <source>
        <dbReference type="ARBA" id="ARBA00022448"/>
    </source>
</evidence>
<dbReference type="GO" id="GO:0005249">
    <property type="term" value="F:voltage-gated potassium channel activity"/>
    <property type="evidence" value="ECO:0007669"/>
    <property type="project" value="InterPro"/>
</dbReference>
<keyword evidence="9" id="KW-0407">Ion channel</keyword>
<evidence type="ECO:0000256" key="5">
    <source>
        <dbReference type="ARBA" id="ARBA00022958"/>
    </source>
</evidence>
<comment type="subcellular location">
    <subcellularLocation>
        <location evidence="1">Cell membrane</location>
        <topology evidence="1">Multi-pass membrane protein</topology>
    </subcellularLocation>
</comment>
<proteinExistence type="predicted"/>
<feature type="region of interest" description="Disordered" evidence="11">
    <location>
        <begin position="648"/>
        <end position="707"/>
    </location>
</feature>
<keyword evidence="8 12" id="KW-0472">Membrane</keyword>
<dbReference type="Gene3D" id="1.10.287.70">
    <property type="match status" value="1"/>
</dbReference>
<dbReference type="PRINTS" id="PR01459">
    <property type="entry name" value="KCNQCHANNEL"/>
</dbReference>
<evidence type="ECO:0000256" key="11">
    <source>
        <dbReference type="SAM" id="MobiDB-lite"/>
    </source>
</evidence>
<feature type="compositionally biased region" description="Basic and acidic residues" evidence="11">
    <location>
        <begin position="806"/>
        <end position="827"/>
    </location>
</feature>
<organism evidence="15 16">
    <name type="scientific">Clytia hemisphaerica</name>
    <dbReference type="NCBI Taxonomy" id="252671"/>
    <lineage>
        <taxon>Eukaryota</taxon>
        <taxon>Metazoa</taxon>
        <taxon>Cnidaria</taxon>
        <taxon>Hydrozoa</taxon>
        <taxon>Hydroidolina</taxon>
        <taxon>Leptothecata</taxon>
        <taxon>Obeliida</taxon>
        <taxon>Clytiidae</taxon>
        <taxon>Clytia</taxon>
    </lineage>
</organism>
<comment type="catalytic activity">
    <reaction evidence="10">
        <text>K(+)(in) = K(+)(out)</text>
        <dbReference type="Rhea" id="RHEA:29463"/>
        <dbReference type="ChEBI" id="CHEBI:29103"/>
    </reaction>
</comment>
<keyword evidence="6 12" id="KW-1133">Transmembrane helix</keyword>
<dbReference type="InterPro" id="IPR013821">
    <property type="entry name" value="K_chnl_volt-dep_KCNQ_C"/>
</dbReference>
<dbReference type="InterPro" id="IPR005821">
    <property type="entry name" value="Ion_trans_dom"/>
</dbReference>
<keyword evidence="2" id="KW-0813">Transport</keyword>
<dbReference type="RefSeq" id="XP_066928770.1">
    <property type="nucleotide sequence ID" value="XM_067072669.1"/>
</dbReference>
<evidence type="ECO:0000256" key="10">
    <source>
        <dbReference type="ARBA" id="ARBA00034430"/>
    </source>
</evidence>
<dbReference type="PANTHER" id="PTHR47735:SF9">
    <property type="entry name" value="POTASSIUM VOLTAGE-GATED CHANNEL SUBFAMILY KQT MEMBER 4-LIKE ISOFORM X1"/>
    <property type="match status" value="1"/>
</dbReference>
<keyword evidence="5" id="KW-0630">Potassium</keyword>
<evidence type="ECO:0000259" key="14">
    <source>
        <dbReference type="Pfam" id="PF03520"/>
    </source>
</evidence>
<dbReference type="AlphaFoldDB" id="A0A7M5VGL8"/>
<feature type="transmembrane region" description="Helical" evidence="12">
    <location>
        <begin position="196"/>
        <end position="214"/>
    </location>
</feature>
<keyword evidence="7" id="KW-0406">Ion transport</keyword>
<reference evidence="15" key="1">
    <citation type="submission" date="2021-01" db="UniProtKB">
        <authorList>
            <consortium name="EnsemblMetazoa"/>
        </authorList>
    </citation>
    <scope>IDENTIFICATION</scope>
</reference>
<keyword evidence="16" id="KW-1185">Reference proteome</keyword>
<evidence type="ECO:0000256" key="8">
    <source>
        <dbReference type="ARBA" id="ARBA00023136"/>
    </source>
</evidence>
<feature type="compositionally biased region" description="Basic and acidic residues" evidence="11">
    <location>
        <begin position="907"/>
        <end position="919"/>
    </location>
</feature>
<feature type="domain" description="Potassium channel voltage dependent KCNQ C-terminal" evidence="14">
    <location>
        <begin position="534"/>
        <end position="642"/>
    </location>
</feature>
<evidence type="ECO:0000256" key="1">
    <source>
        <dbReference type="ARBA" id="ARBA00004651"/>
    </source>
</evidence>
<dbReference type="Gene3D" id="6.10.140.1910">
    <property type="match status" value="2"/>
</dbReference>
<feature type="region of interest" description="Disordered" evidence="11">
    <location>
        <begin position="722"/>
        <end position="919"/>
    </location>
</feature>
<evidence type="ECO:0000313" key="16">
    <source>
        <dbReference type="Proteomes" id="UP000594262"/>
    </source>
</evidence>
<feature type="transmembrane region" description="Helical" evidence="12">
    <location>
        <begin position="154"/>
        <end position="175"/>
    </location>
</feature>
<name>A0A7M5VGL8_9CNID</name>
<feature type="compositionally biased region" description="Basic and acidic residues" evidence="11">
    <location>
        <begin position="881"/>
        <end position="893"/>
    </location>
</feature>
<keyword evidence="3" id="KW-1003">Cell membrane</keyword>
<evidence type="ECO:0000256" key="4">
    <source>
        <dbReference type="ARBA" id="ARBA00022692"/>
    </source>
</evidence>
<sequence>MFGGHHGDDGGGVNQMWYQQMPANEEERLLMEQRFREEQLAKEEAMKNHLMRRFNQPSNILMPGTIAPLYAQQDCVELMTLEKMTGVEKLRRRQARKSRYKIFQIKTFNLLERPSNSGALFYHGMVFVLILASLFLSVLITIPKYETDKTIQSAVYYLEVSLVIIFSIEYILRIWSCSCHGNYAGFWGKLRFIKKPYQVIDIIVIVATTVVVMTSEHGQANLLSVSMFRFLRFLQVLRILRLDRQRGAFKIVSHVIYEHRQELLTCWYMSFILLVACTFLVYLAEKSDDKNGNPSDSGELDNLGDGLYWGVITLSTVGYGDFSPKNWVAKVIVCIFAFIGTAFFALPAGILGSGFALQVAQNQKQKHFNRRRVPAALVIQYAWRAYAAHPSRKSDVTWVPHQSVVTHHTKEKKFSYYYGKPKNSPSQTPTTGRRSVVMNFKRKLNASRINSYVDGDTLQSRRSSIGATIPTALDIRDRCQSEGNLLLVSPNNVEDHQATIVSLPPQHYDDYQDTLMNGGHDPRFHGQPAHFASTMDVQLQPLMEKDKNCIRFIRKTKLFIYIRKFKEECRPYDVKDVIEQYTSGQMDMFSFIKRFQSRMETAIGIKEDQEEDNGLNVRITRVEEKVNVMDEKLDTILELLQNRKHNLKCQHNSHGGGTGDDMRRFSNGTGSTEIDVPMSDSDESNDGFHHQDPIDGSKRAERKRGATLESLELTKRLEKLKDEEETRDALSNERRARAESRFTVTPSFLPEDKETEIQPEAVVPEENINLPGSSNKSSIEKLSPPSCPISLQKKYQSVPNIPKHTNLKDPNDEPRRSSSVHFDESSLVKHRSQSDVVSIYDDIKQPNNRLHPSHSSRISRLTRSSDDVRGNAYVSDLESDESSKSSTPKEHSSPRSSRTTIMEEDEKEGRGAHPNKITDKVTVDTPLKSTHASNLTRTASEPLFIKHEENVELETIQNGYAQGASKSAFELNC</sequence>
<keyword evidence="4 12" id="KW-0812">Transmembrane</keyword>
<feature type="transmembrane region" description="Helical" evidence="12">
    <location>
        <begin position="263"/>
        <end position="284"/>
    </location>
</feature>
<dbReference type="Pfam" id="PF03520">
    <property type="entry name" value="KCNQ_channel"/>
    <property type="match status" value="1"/>
</dbReference>
<feature type="transmembrane region" description="Helical" evidence="12">
    <location>
        <begin position="327"/>
        <end position="360"/>
    </location>
</feature>
<feature type="transmembrane region" description="Helical" evidence="12">
    <location>
        <begin position="120"/>
        <end position="142"/>
    </location>
</feature>
<protein>
    <submittedName>
        <fullName evidence="15">Uncharacterized protein</fullName>
    </submittedName>
</protein>
<dbReference type="InterPro" id="IPR003937">
    <property type="entry name" value="K_chnl_volt-dep_KCNQ"/>
</dbReference>
<dbReference type="SUPFAM" id="SSF81324">
    <property type="entry name" value="Voltage-gated potassium channels"/>
    <property type="match status" value="1"/>
</dbReference>
<feature type="compositionally biased region" description="Polar residues" evidence="11">
    <location>
        <begin position="845"/>
        <end position="862"/>
    </location>
</feature>
<dbReference type="InterPro" id="IPR027359">
    <property type="entry name" value="Volt_channel_dom_sf"/>
</dbReference>
<dbReference type="GeneID" id="136816350"/>
<dbReference type="PANTHER" id="PTHR47735">
    <property type="entry name" value="POTASSIUM VOLTAGE-GATED CHANNEL SUBFAMILY KQT MEMBER 4"/>
    <property type="match status" value="1"/>
</dbReference>
<evidence type="ECO:0000256" key="9">
    <source>
        <dbReference type="ARBA" id="ARBA00023303"/>
    </source>
</evidence>
<dbReference type="Gene3D" id="1.20.120.350">
    <property type="entry name" value="Voltage-gated potassium channels. Chain C"/>
    <property type="match status" value="1"/>
</dbReference>
<evidence type="ECO:0000259" key="13">
    <source>
        <dbReference type="Pfam" id="PF00520"/>
    </source>
</evidence>
<evidence type="ECO:0000256" key="7">
    <source>
        <dbReference type="ARBA" id="ARBA00023065"/>
    </source>
</evidence>
<evidence type="ECO:0000256" key="6">
    <source>
        <dbReference type="ARBA" id="ARBA00022989"/>
    </source>
</evidence>
<evidence type="ECO:0000256" key="12">
    <source>
        <dbReference type="SAM" id="Phobius"/>
    </source>
</evidence>